<evidence type="ECO:0000313" key="3">
    <source>
        <dbReference type="Proteomes" id="UP000077384"/>
    </source>
</evidence>
<reference evidence="2 4" key="2">
    <citation type="journal article" date="2016" name="Front. Microbiol.">
        <title>Industrial Acetogenic Biocatalysts: A Comparative Metabolic and Genomic Analysis.</title>
        <authorList>
            <person name="Bengelsdorf F."/>
            <person name="Poehlein A."/>
            <person name="Sonja S."/>
            <person name="Erz C."/>
            <person name="Hummel T."/>
            <person name="Hoffmeister S."/>
            <person name="Daniel R."/>
            <person name="Durre P."/>
        </authorList>
    </citation>
    <scope>NUCLEOTIDE SEQUENCE [LARGE SCALE GENOMIC DNA]</scope>
    <source>
        <strain evidence="2 4">PTA-10522</strain>
    </source>
</reference>
<dbReference type="AlphaFoldDB" id="A0A162LFZ9"/>
<evidence type="ECO:0000313" key="4">
    <source>
        <dbReference type="Proteomes" id="UP000093694"/>
    </source>
</evidence>
<proteinExistence type="predicted"/>
<dbReference type="PATRIC" id="fig|1705578.3.peg.707"/>
<accession>A0A162LFZ9</accession>
<reference evidence="1 3" key="1">
    <citation type="journal article" date="2015" name="Biotechnol. Bioeng.">
        <title>Genome sequence and phenotypic characterization of Caulobacter segnis.</title>
        <authorList>
            <person name="Patel S."/>
            <person name="Fletcher B."/>
            <person name="Scott D.C."/>
            <person name="Ely B."/>
        </authorList>
    </citation>
    <scope>NUCLEOTIDE SEQUENCE [LARGE SCALE GENOMIC DNA]</scope>
    <source>
        <strain evidence="1 3">PS02</strain>
    </source>
</reference>
<dbReference type="Proteomes" id="UP000077384">
    <property type="component" value="Unassembled WGS sequence"/>
</dbReference>
<dbReference type="RefSeq" id="WP_063601145.1">
    <property type="nucleotide sequence ID" value="NZ_LITQ01000015.1"/>
</dbReference>
<keyword evidence="4" id="KW-1185">Reference proteome</keyword>
<sequence length="143" mass="16416">MPEINFKYAVPGDILEDYINGTYIPRTVWERVFLFLKSKGIDVYSPSQHKGKCTSSYTVVKNTGTTGFQGSNQIGSQTLDVIVYCPRSNYSDMEPYTVQIQNFLSELKEYIRPTGNIMPVILDDSVNGYTQSIEYQTFQRLRR</sequence>
<organism evidence="1 3">
    <name type="scientific">Clostridium coskatii</name>
    <dbReference type="NCBI Taxonomy" id="1705578"/>
    <lineage>
        <taxon>Bacteria</taxon>
        <taxon>Bacillati</taxon>
        <taxon>Bacillota</taxon>
        <taxon>Clostridia</taxon>
        <taxon>Eubacteriales</taxon>
        <taxon>Clostridiaceae</taxon>
        <taxon>Clostridium</taxon>
    </lineage>
</organism>
<dbReference type="EMBL" id="LITQ01000015">
    <property type="protein sequence ID" value="OAA93006.1"/>
    <property type="molecule type" value="Genomic_DNA"/>
</dbReference>
<comment type="caution">
    <text evidence="1">The sequence shown here is derived from an EMBL/GenBank/DDBJ whole genome shotgun (WGS) entry which is preliminary data.</text>
</comment>
<protein>
    <submittedName>
        <fullName evidence="1">Uncharacterized protein</fullName>
    </submittedName>
</protein>
<evidence type="ECO:0000313" key="1">
    <source>
        <dbReference type="EMBL" id="OAA93006.1"/>
    </source>
</evidence>
<evidence type="ECO:0000313" key="2">
    <source>
        <dbReference type="EMBL" id="OBR90452.1"/>
    </source>
</evidence>
<dbReference type="EMBL" id="LROR01000095">
    <property type="protein sequence ID" value="OBR90452.1"/>
    <property type="molecule type" value="Genomic_DNA"/>
</dbReference>
<name>A0A162LFZ9_9CLOT</name>
<dbReference type="Proteomes" id="UP000093694">
    <property type="component" value="Unassembled WGS sequence"/>
</dbReference>
<gene>
    <name evidence="2" type="ORF">CLCOS_40100</name>
    <name evidence="1" type="ORF">WX73_00324</name>
</gene>